<accession>A0ABV4BWD9</accession>
<organism evidence="1 2">
    <name type="scientific">Clostridium moutaii</name>
    <dbReference type="NCBI Taxonomy" id="3240932"/>
    <lineage>
        <taxon>Bacteria</taxon>
        <taxon>Bacillati</taxon>
        <taxon>Bacillota</taxon>
        <taxon>Clostridia</taxon>
        <taxon>Eubacteriales</taxon>
        <taxon>Clostridiaceae</taxon>
        <taxon>Clostridium</taxon>
    </lineage>
</organism>
<gene>
    <name evidence="1" type="ORF">AB8U03_17820</name>
</gene>
<protein>
    <submittedName>
        <fullName evidence="1">Uncharacterized protein</fullName>
    </submittedName>
</protein>
<comment type="caution">
    <text evidence="1">The sequence shown here is derived from an EMBL/GenBank/DDBJ whole genome shotgun (WGS) entry which is preliminary data.</text>
</comment>
<sequence>MKLSNILSSCSIDMSQFYNISNRKKAKSLDITEQEFINQIRNQQKEIFNKEIPLSDYTIESNLKTSIYNDKISIDSNNQAISVQFQYSLKDVSTTDFMSNFLVKESYYRDEINKNFSGDELKQKLDSLDSISNKVMNKLSADFSRKIGDFFEGKHVDDMNMNLNNSLSDGYNEKFDVEEFKNNIINTMNNQRKLLDNIKKENPDDWNDALNSNGTNINYFTKKLNEASNNAFSTSVVNDSSKLEDMSYSDILSVSKAVTYMNSHRTYTMDAYMFGSFLGEEKLKSNILLNSLNLSDSVKNSLTYAVDKSIEIRMNIFTQIYINTPIKIPGNSYNVLKSSFDSFVNLSDTDSQNFSLNVSKKLKEMLNTLYTKHPSTVESPGHYKYFSDLINSKINDWNDFIAYLDIDKSKKDGYYIKGFIGNKIDNVS</sequence>
<dbReference type="RefSeq" id="WP_369705904.1">
    <property type="nucleotide sequence ID" value="NZ_JBGEWD010000038.1"/>
</dbReference>
<name>A0ABV4BWD9_9CLOT</name>
<evidence type="ECO:0000313" key="1">
    <source>
        <dbReference type="EMBL" id="MEY8002006.1"/>
    </source>
</evidence>
<dbReference type="Proteomes" id="UP001564657">
    <property type="component" value="Unassembled WGS sequence"/>
</dbReference>
<reference evidence="1 2" key="1">
    <citation type="submission" date="2024-08" db="EMBL/GenBank/DDBJ databases">
        <title>Clostridium lapicellarii sp. nov., and Clostridium renhuaiense sp. nov., two species isolated from the mud in a fermentation cellar used for producing sauce-flavour Chinese liquors.</title>
        <authorList>
            <person name="Yang F."/>
            <person name="Wang H."/>
            <person name="Chen L.Q."/>
            <person name="Zhou N."/>
            <person name="Lu J.J."/>
            <person name="Pu X.X."/>
            <person name="Wan B."/>
            <person name="Wang L."/>
            <person name="Liu S.J."/>
        </authorList>
    </citation>
    <scope>NUCLEOTIDE SEQUENCE [LARGE SCALE GENOMIC DNA]</scope>
    <source>
        <strain evidence="1 2">MT-5</strain>
    </source>
</reference>
<dbReference type="EMBL" id="JBGEWD010000038">
    <property type="protein sequence ID" value="MEY8002006.1"/>
    <property type="molecule type" value="Genomic_DNA"/>
</dbReference>
<evidence type="ECO:0000313" key="2">
    <source>
        <dbReference type="Proteomes" id="UP001564657"/>
    </source>
</evidence>
<keyword evidence="2" id="KW-1185">Reference proteome</keyword>
<proteinExistence type="predicted"/>